<evidence type="ECO:0000256" key="7">
    <source>
        <dbReference type="SAM" id="Phobius"/>
    </source>
</evidence>
<comment type="subcellular location">
    <subcellularLocation>
        <location evidence="1">Membrane</location>
    </subcellularLocation>
</comment>
<keyword evidence="9" id="KW-1185">Reference proteome</keyword>
<dbReference type="EMBL" id="SWLE01000002">
    <property type="protein sequence ID" value="TNN02240.1"/>
    <property type="molecule type" value="Genomic_DNA"/>
</dbReference>
<dbReference type="PANTHER" id="PTHR14948">
    <property type="entry name" value="NG5"/>
    <property type="match status" value="1"/>
</dbReference>
<reference evidence="8 9" key="1">
    <citation type="submission" date="2019-04" db="EMBL/GenBank/DDBJ databases">
        <title>The sequence and de novo assembly of Takifugu bimaculatus genome using PacBio and Hi-C technologies.</title>
        <authorList>
            <person name="Xu P."/>
            <person name="Liu B."/>
            <person name="Zhou Z."/>
        </authorList>
    </citation>
    <scope>NUCLEOTIDE SEQUENCE [LARGE SCALE GENOMIC DNA]</scope>
    <source>
        <strain evidence="8">TB-2018</strain>
        <tissue evidence="8">Muscle</tissue>
    </source>
</reference>
<comment type="similarity">
    <text evidence="2">Belongs to the CD225/Dispanin family.</text>
</comment>
<dbReference type="Proteomes" id="UP000516260">
    <property type="component" value="Chromosome 10"/>
</dbReference>
<name>A0A4Z2CDL9_9TELE</name>
<keyword evidence="3 7" id="KW-0812">Transmembrane</keyword>
<evidence type="ECO:0000256" key="1">
    <source>
        <dbReference type="ARBA" id="ARBA00004370"/>
    </source>
</evidence>
<feature type="transmembrane region" description="Helical" evidence="7">
    <location>
        <begin position="150"/>
        <end position="172"/>
    </location>
</feature>
<gene>
    <name evidence="8" type="ORF">fugu_009727</name>
</gene>
<evidence type="ECO:0000256" key="4">
    <source>
        <dbReference type="ARBA" id="ARBA00022989"/>
    </source>
</evidence>
<evidence type="ECO:0000313" key="8">
    <source>
        <dbReference type="EMBL" id="TNN02240.1"/>
    </source>
</evidence>
<dbReference type="InterPro" id="IPR051423">
    <property type="entry name" value="CD225/Dispanin"/>
</dbReference>
<proteinExistence type="inferred from homology"/>
<sequence length="174" mass="18415">MDPNKYPSAPMKEWGEEKSSMGQSPPPPSYDNANVGYPAVGPAYPPQGQAFGAAPHYGGAPQYGGVPYGQQPYPQQGAITAQPAMYIAPGPLSNPVNDYLCYSIFTMLCCCLPLGIAALIYSIQAREANHIGDQQGAERNSRTARTLNHVALGLGLGSLILVIVYIVVMVSLTS</sequence>
<organism evidence="8 9">
    <name type="scientific">Takifugu bimaculatus</name>
    <dbReference type="NCBI Taxonomy" id="433685"/>
    <lineage>
        <taxon>Eukaryota</taxon>
        <taxon>Metazoa</taxon>
        <taxon>Chordata</taxon>
        <taxon>Craniata</taxon>
        <taxon>Vertebrata</taxon>
        <taxon>Euteleostomi</taxon>
        <taxon>Actinopterygii</taxon>
        <taxon>Neopterygii</taxon>
        <taxon>Teleostei</taxon>
        <taxon>Neoteleostei</taxon>
        <taxon>Acanthomorphata</taxon>
        <taxon>Eupercaria</taxon>
        <taxon>Tetraodontiformes</taxon>
        <taxon>Tetradontoidea</taxon>
        <taxon>Tetraodontidae</taxon>
        <taxon>Takifugu</taxon>
    </lineage>
</organism>
<dbReference type="AlphaFoldDB" id="A0A4Z2CDL9"/>
<evidence type="ECO:0000256" key="3">
    <source>
        <dbReference type="ARBA" id="ARBA00022692"/>
    </source>
</evidence>
<dbReference type="GO" id="GO:0016020">
    <property type="term" value="C:membrane"/>
    <property type="evidence" value="ECO:0007669"/>
    <property type="project" value="UniProtKB-SubCell"/>
</dbReference>
<evidence type="ECO:0000256" key="5">
    <source>
        <dbReference type="ARBA" id="ARBA00023136"/>
    </source>
</evidence>
<protein>
    <submittedName>
        <fullName evidence="8">Uncharacterized protein</fullName>
    </submittedName>
</protein>
<feature type="transmembrane region" description="Helical" evidence="7">
    <location>
        <begin position="99"/>
        <end position="121"/>
    </location>
</feature>
<keyword evidence="5 7" id="KW-0472">Membrane</keyword>
<dbReference type="PANTHER" id="PTHR14948:SF46">
    <property type="entry name" value="DISPANIN SUBFAMILY A MEMBER 2B-LIKE-RELATED"/>
    <property type="match status" value="1"/>
</dbReference>
<evidence type="ECO:0000256" key="2">
    <source>
        <dbReference type="ARBA" id="ARBA00006843"/>
    </source>
</evidence>
<feature type="region of interest" description="Disordered" evidence="6">
    <location>
        <begin position="1"/>
        <end position="36"/>
    </location>
</feature>
<evidence type="ECO:0000313" key="9">
    <source>
        <dbReference type="Proteomes" id="UP000516260"/>
    </source>
</evidence>
<comment type="caution">
    <text evidence="8">The sequence shown here is derived from an EMBL/GenBank/DDBJ whole genome shotgun (WGS) entry which is preliminary data.</text>
</comment>
<dbReference type="Pfam" id="PF04505">
    <property type="entry name" value="CD225"/>
    <property type="match status" value="1"/>
</dbReference>
<keyword evidence="4 7" id="KW-1133">Transmembrane helix</keyword>
<evidence type="ECO:0000256" key="6">
    <source>
        <dbReference type="SAM" id="MobiDB-lite"/>
    </source>
</evidence>
<dbReference type="InterPro" id="IPR007593">
    <property type="entry name" value="CD225/Dispanin_fam"/>
</dbReference>
<accession>A0A4Z2CDL9</accession>